<dbReference type="GO" id="GO:0006281">
    <property type="term" value="P:DNA repair"/>
    <property type="evidence" value="ECO:0007669"/>
    <property type="project" value="UniProtKB-KW"/>
</dbReference>
<dbReference type="PROSITE" id="PS50173">
    <property type="entry name" value="UMUC"/>
    <property type="match status" value="1"/>
</dbReference>
<evidence type="ECO:0000256" key="3">
    <source>
        <dbReference type="ARBA" id="ARBA00022723"/>
    </source>
</evidence>
<dbReference type="SUPFAM" id="SSF100879">
    <property type="entry name" value="Lesion bypass DNA polymerase (Y-family), little finger domain"/>
    <property type="match status" value="1"/>
</dbReference>
<dbReference type="STRING" id="645134.A0A0L0H7S6"/>
<dbReference type="GO" id="GO:0005634">
    <property type="term" value="C:nucleus"/>
    <property type="evidence" value="ECO:0007669"/>
    <property type="project" value="UniProtKB-SubCell"/>
</dbReference>
<accession>A0A0L0H7S6</accession>
<dbReference type="InterPro" id="IPR017961">
    <property type="entry name" value="DNA_pol_Y-fam_little_finger"/>
</dbReference>
<dbReference type="Pfam" id="PF00817">
    <property type="entry name" value="IMS"/>
    <property type="match status" value="1"/>
</dbReference>
<organism evidence="13 14">
    <name type="scientific">Spizellomyces punctatus (strain DAOM BR117)</name>
    <dbReference type="NCBI Taxonomy" id="645134"/>
    <lineage>
        <taxon>Eukaryota</taxon>
        <taxon>Fungi</taxon>
        <taxon>Fungi incertae sedis</taxon>
        <taxon>Chytridiomycota</taxon>
        <taxon>Chytridiomycota incertae sedis</taxon>
        <taxon>Chytridiomycetes</taxon>
        <taxon>Spizellomycetales</taxon>
        <taxon>Spizellomycetaceae</taxon>
        <taxon>Spizellomyces</taxon>
    </lineage>
</organism>
<dbReference type="GO" id="GO:0035861">
    <property type="term" value="C:site of double-strand break"/>
    <property type="evidence" value="ECO:0007669"/>
    <property type="project" value="TreeGrafter"/>
</dbReference>
<dbReference type="InterPro" id="IPR052230">
    <property type="entry name" value="DNA_polymerase_eta"/>
</dbReference>
<feature type="domain" description="UBZ3-type" evidence="12">
    <location>
        <begin position="479"/>
        <end position="515"/>
    </location>
</feature>
<dbReference type="OrthoDB" id="5723at2759"/>
<evidence type="ECO:0000256" key="9">
    <source>
        <dbReference type="ARBA" id="ARBA00044975"/>
    </source>
</evidence>
<keyword evidence="4" id="KW-0227">DNA damage</keyword>
<evidence type="ECO:0000313" key="14">
    <source>
        <dbReference type="Proteomes" id="UP000053201"/>
    </source>
</evidence>
<evidence type="ECO:0000259" key="12">
    <source>
        <dbReference type="PROSITE" id="PS51907"/>
    </source>
</evidence>
<protein>
    <recommendedName>
        <fullName evidence="9">DNA polymerase eta</fullName>
    </recommendedName>
</protein>
<dbReference type="InParanoid" id="A0A0L0H7S6"/>
<dbReference type="VEuPathDB" id="FungiDB:SPPG_07951"/>
<dbReference type="PROSITE" id="PS51907">
    <property type="entry name" value="ZF_UBZ3"/>
    <property type="match status" value="1"/>
</dbReference>
<feature type="region of interest" description="Disordered" evidence="10">
    <location>
        <begin position="515"/>
        <end position="563"/>
    </location>
</feature>
<keyword evidence="2" id="KW-0808">Transferase</keyword>
<dbReference type="SUPFAM" id="SSF56672">
    <property type="entry name" value="DNA/RNA polymerases"/>
    <property type="match status" value="1"/>
</dbReference>
<dbReference type="GeneID" id="27691134"/>
<evidence type="ECO:0000256" key="5">
    <source>
        <dbReference type="ARBA" id="ARBA00022771"/>
    </source>
</evidence>
<dbReference type="GO" id="GO:0007064">
    <property type="term" value="P:mitotic sister chromatid cohesion"/>
    <property type="evidence" value="ECO:0007669"/>
    <property type="project" value="UniProtKB-ARBA"/>
</dbReference>
<keyword evidence="3" id="KW-0479">Metal-binding</keyword>
<evidence type="ECO:0000256" key="4">
    <source>
        <dbReference type="ARBA" id="ARBA00022763"/>
    </source>
</evidence>
<dbReference type="EMBL" id="KQ257467">
    <property type="protein sequence ID" value="KNC96743.1"/>
    <property type="molecule type" value="Genomic_DNA"/>
</dbReference>
<evidence type="ECO:0000256" key="7">
    <source>
        <dbReference type="ARBA" id="ARBA00023204"/>
    </source>
</evidence>
<dbReference type="InterPro" id="IPR041298">
    <property type="entry name" value="UBZ3"/>
</dbReference>
<dbReference type="GO" id="GO:0070987">
    <property type="term" value="P:error-free translesion synthesis"/>
    <property type="evidence" value="ECO:0007669"/>
    <property type="project" value="UniProtKB-ARBA"/>
</dbReference>
<dbReference type="PIRSF" id="PIRSF036603">
    <property type="entry name" value="DPol_eta"/>
    <property type="match status" value="1"/>
</dbReference>
<dbReference type="InterPro" id="IPR036775">
    <property type="entry name" value="DNA_pol_Y-fam_lit_finger_sf"/>
</dbReference>
<reference evidence="13 14" key="1">
    <citation type="submission" date="2009-08" db="EMBL/GenBank/DDBJ databases">
        <title>The Genome Sequence of Spizellomyces punctatus strain DAOM BR117.</title>
        <authorList>
            <consortium name="The Broad Institute Genome Sequencing Platform"/>
            <person name="Russ C."/>
            <person name="Cuomo C."/>
            <person name="Shea T."/>
            <person name="Young S.K."/>
            <person name="Zeng Q."/>
            <person name="Koehrsen M."/>
            <person name="Haas B."/>
            <person name="Borodovsky M."/>
            <person name="Guigo R."/>
            <person name="Alvarado L."/>
            <person name="Berlin A."/>
            <person name="Bochicchio J."/>
            <person name="Borenstein D."/>
            <person name="Chapman S."/>
            <person name="Chen Z."/>
            <person name="Engels R."/>
            <person name="Freedman E."/>
            <person name="Gellesch M."/>
            <person name="Goldberg J."/>
            <person name="Griggs A."/>
            <person name="Gujja S."/>
            <person name="Heiman D."/>
            <person name="Hepburn T."/>
            <person name="Howarth C."/>
            <person name="Jen D."/>
            <person name="Larson L."/>
            <person name="Lewis B."/>
            <person name="Mehta T."/>
            <person name="Park D."/>
            <person name="Pearson M."/>
            <person name="Roberts A."/>
            <person name="Saif S."/>
            <person name="Shenoy N."/>
            <person name="Sisk P."/>
            <person name="Stolte C."/>
            <person name="Sykes S."/>
            <person name="Thomson T."/>
            <person name="Walk T."/>
            <person name="White J."/>
            <person name="Yandava C."/>
            <person name="Burger G."/>
            <person name="Gray M.W."/>
            <person name="Holland P.W.H."/>
            <person name="King N."/>
            <person name="Lang F.B.F."/>
            <person name="Roger A.J."/>
            <person name="Ruiz-Trillo I."/>
            <person name="Lander E."/>
            <person name="Nusbaum C."/>
        </authorList>
    </citation>
    <scope>NUCLEOTIDE SEQUENCE [LARGE SCALE GENOMIC DNA]</scope>
    <source>
        <strain evidence="13 14">DAOM BR117</strain>
    </source>
</reference>
<evidence type="ECO:0000313" key="13">
    <source>
        <dbReference type="EMBL" id="KNC96743.1"/>
    </source>
</evidence>
<dbReference type="FunFam" id="3.40.1170.60:FF:000008">
    <property type="entry name" value="DNA polymerase eta subunit"/>
    <property type="match status" value="1"/>
</dbReference>
<dbReference type="Pfam" id="PF11799">
    <property type="entry name" value="IMS_C"/>
    <property type="match status" value="1"/>
</dbReference>
<keyword evidence="8" id="KW-0539">Nucleus</keyword>
<evidence type="ECO:0000256" key="1">
    <source>
        <dbReference type="ARBA" id="ARBA00004123"/>
    </source>
</evidence>
<dbReference type="Pfam" id="PF21704">
    <property type="entry name" value="POLH-Rev1_HhH"/>
    <property type="match status" value="1"/>
</dbReference>
<feature type="region of interest" description="Disordered" evidence="10">
    <location>
        <begin position="437"/>
        <end position="489"/>
    </location>
</feature>
<dbReference type="AlphaFoldDB" id="A0A0L0H7S6"/>
<evidence type="ECO:0000256" key="10">
    <source>
        <dbReference type="SAM" id="MobiDB-lite"/>
    </source>
</evidence>
<gene>
    <name evidence="13" type="ORF">SPPG_07951</name>
</gene>
<evidence type="ECO:0000259" key="11">
    <source>
        <dbReference type="PROSITE" id="PS50173"/>
    </source>
</evidence>
<dbReference type="Proteomes" id="UP000053201">
    <property type="component" value="Unassembled WGS sequence"/>
</dbReference>
<dbReference type="FunCoup" id="A0A0L0H7S6">
    <property type="interactions" value="217"/>
</dbReference>
<dbReference type="GO" id="GO:0003684">
    <property type="term" value="F:damaged DNA binding"/>
    <property type="evidence" value="ECO:0007669"/>
    <property type="project" value="InterPro"/>
</dbReference>
<dbReference type="FunFam" id="1.10.150.20:FF:000014">
    <property type="entry name" value="Polymerase (DNA directed), eta"/>
    <property type="match status" value="1"/>
</dbReference>
<keyword evidence="7" id="KW-0234">DNA repair</keyword>
<feature type="compositionally biased region" description="Polar residues" evidence="10">
    <location>
        <begin position="521"/>
        <end position="533"/>
    </location>
</feature>
<proteinExistence type="predicted"/>
<sequence length="563" mass="62104">MEENLKRSRVILHVDLDAFYCQVEHVRLGIPIDVPLCVQQWQGLIAVNYAARAAGIKRHCTVGEAAKMCPDVKLVHVATYANGEAEPKYHTENVTAKTHKVSLEPYRRASRNVMAIFKRFCPKFQRASIDEAYLDVTDMVNTRIASLAHIPQDNQGEPIVQWDGAGILVGEELSESRGWRDLQLRLAADISQEIRDTVYKELNYTCSTGIAHNKTLAKLCSGMNKPNKQTIMRESQVLKYMETLPMSKIRFLGGKLGAEVESELQVEMAGDLWKFSLDALKTKFGDATGVWLHNICRGICNEAVQENSVNKSMGACKNLRPSITNDDQARHWLGILSSELFTRLQDDYEMNQRWPKTLALHSKVDMFAGGRRSKSALMPPRHHVSSPDDILAKAWTLFRGERMYPCSSIALTVSGFVQEETGSEVLTKWFGKASATGSALGDGGGHATAASHAEPTPTSPPPEPHGSTGRPLDVFATPQPPGTVACPKCSKAIGQDEKSQAEHADYHFALDLQRADREGNVQRNETGQNSQGSVGIKRKQNTSNGGKSKKGKLTSFFDKAGTK</sequence>
<evidence type="ECO:0000256" key="8">
    <source>
        <dbReference type="ARBA" id="ARBA00023242"/>
    </source>
</evidence>
<dbReference type="eggNOG" id="KOG2095">
    <property type="taxonomic scope" value="Eukaryota"/>
</dbReference>
<dbReference type="InterPro" id="IPR043128">
    <property type="entry name" value="Rev_trsase/Diguanyl_cyclase"/>
</dbReference>
<name>A0A0L0H7S6_SPIPD</name>
<dbReference type="GO" id="GO:0042276">
    <property type="term" value="P:error-prone translesion synthesis"/>
    <property type="evidence" value="ECO:0007669"/>
    <property type="project" value="TreeGrafter"/>
</dbReference>
<dbReference type="GO" id="GO:0008270">
    <property type="term" value="F:zinc ion binding"/>
    <property type="evidence" value="ECO:0007669"/>
    <property type="project" value="UniProtKB-KW"/>
</dbReference>
<comment type="subcellular location">
    <subcellularLocation>
        <location evidence="1">Nucleus</location>
    </subcellularLocation>
</comment>
<dbReference type="PANTHER" id="PTHR45873">
    <property type="entry name" value="DNA POLYMERASE ETA"/>
    <property type="match status" value="1"/>
</dbReference>
<dbReference type="InterPro" id="IPR043502">
    <property type="entry name" value="DNA/RNA_pol_sf"/>
</dbReference>
<dbReference type="GO" id="GO:0009314">
    <property type="term" value="P:response to radiation"/>
    <property type="evidence" value="ECO:0007669"/>
    <property type="project" value="TreeGrafter"/>
</dbReference>
<evidence type="ECO:0000256" key="2">
    <source>
        <dbReference type="ARBA" id="ARBA00022679"/>
    </source>
</evidence>
<dbReference type="Gene3D" id="3.30.70.270">
    <property type="match status" value="1"/>
</dbReference>
<dbReference type="Pfam" id="PF18439">
    <property type="entry name" value="zf_UBZ"/>
    <property type="match status" value="1"/>
</dbReference>
<evidence type="ECO:0000256" key="6">
    <source>
        <dbReference type="ARBA" id="ARBA00022833"/>
    </source>
</evidence>
<keyword evidence="5" id="KW-0863">Zinc-finger</keyword>
<feature type="compositionally biased region" description="Low complexity" evidence="10">
    <location>
        <begin position="447"/>
        <end position="456"/>
    </location>
</feature>
<dbReference type="PANTHER" id="PTHR45873:SF1">
    <property type="entry name" value="DNA POLYMERASE ETA"/>
    <property type="match status" value="1"/>
</dbReference>
<dbReference type="Gene3D" id="3.40.1170.60">
    <property type="match status" value="1"/>
</dbReference>
<keyword evidence="6" id="KW-0862">Zinc</keyword>
<dbReference type="InterPro" id="IPR001126">
    <property type="entry name" value="UmuC"/>
</dbReference>
<dbReference type="GO" id="GO:0003887">
    <property type="term" value="F:DNA-directed DNA polymerase activity"/>
    <property type="evidence" value="ECO:0007669"/>
    <property type="project" value="TreeGrafter"/>
</dbReference>
<feature type="domain" description="UmuC" evidence="11">
    <location>
        <begin position="11"/>
        <end position="253"/>
    </location>
</feature>
<dbReference type="GO" id="GO:0005657">
    <property type="term" value="C:replication fork"/>
    <property type="evidence" value="ECO:0007669"/>
    <property type="project" value="UniProtKB-ARBA"/>
</dbReference>
<dbReference type="OMA" id="AWPCSNL"/>
<keyword evidence="14" id="KW-1185">Reference proteome</keyword>
<dbReference type="Gene3D" id="1.10.150.20">
    <property type="entry name" value="5' to 3' exonuclease, C-terminal subdomain"/>
    <property type="match status" value="1"/>
</dbReference>
<dbReference type="RefSeq" id="XP_016604783.1">
    <property type="nucleotide sequence ID" value="XM_016756102.1"/>
</dbReference>
<dbReference type="Gene3D" id="3.30.1490.100">
    <property type="entry name" value="DNA polymerase, Y-family, little finger domain"/>
    <property type="match status" value="1"/>
</dbReference>